<sequence>MSHIITTEPINAADDDEFDLDDRFDDDLDDELDDTDDSGECGTTAPVTVQQGRPRRARHADERGMATAEYAVGTVAAVALVTGLINVFRNPEFLDMLLQLVMAIFRAVMASKGLGV</sequence>
<keyword evidence="2" id="KW-0812">Transmembrane</keyword>
<keyword evidence="2" id="KW-0472">Membrane</keyword>
<evidence type="ECO:0000313" key="4">
    <source>
        <dbReference type="Proteomes" id="UP000386847"/>
    </source>
</evidence>
<keyword evidence="4" id="KW-1185">Reference proteome</keyword>
<feature type="transmembrane region" description="Helical" evidence="2">
    <location>
        <begin position="65"/>
        <end position="85"/>
    </location>
</feature>
<keyword evidence="2" id="KW-1133">Transmembrane helix</keyword>
<dbReference type="EMBL" id="CP045725">
    <property type="protein sequence ID" value="QGF22830.1"/>
    <property type="molecule type" value="Genomic_DNA"/>
</dbReference>
<name>A0A5Q2F756_9ACTN</name>
<reference evidence="3 4" key="1">
    <citation type="submission" date="2019-10" db="EMBL/GenBank/DDBJ databases">
        <title>Genomic analysis of Raineyella sp. CBA3103.</title>
        <authorList>
            <person name="Roh S.W."/>
        </authorList>
    </citation>
    <scope>NUCLEOTIDE SEQUENCE [LARGE SCALE GENOMIC DNA]</scope>
    <source>
        <strain evidence="3 4">CBA3103</strain>
    </source>
</reference>
<dbReference type="RefSeq" id="WP_153571357.1">
    <property type="nucleotide sequence ID" value="NZ_CP045725.1"/>
</dbReference>
<dbReference type="InterPro" id="IPR025338">
    <property type="entry name" value="DUF4244"/>
</dbReference>
<accession>A0A5Q2F756</accession>
<evidence type="ECO:0000313" key="3">
    <source>
        <dbReference type="EMBL" id="QGF22830.1"/>
    </source>
</evidence>
<feature type="region of interest" description="Disordered" evidence="1">
    <location>
        <begin position="15"/>
        <end position="62"/>
    </location>
</feature>
<dbReference type="Pfam" id="PF14029">
    <property type="entry name" value="DUF4244"/>
    <property type="match status" value="1"/>
</dbReference>
<evidence type="ECO:0000256" key="1">
    <source>
        <dbReference type="SAM" id="MobiDB-lite"/>
    </source>
</evidence>
<evidence type="ECO:0000256" key="2">
    <source>
        <dbReference type="SAM" id="Phobius"/>
    </source>
</evidence>
<gene>
    <name evidence="3" type="ORF">Rai3103_03145</name>
</gene>
<dbReference type="AlphaFoldDB" id="A0A5Q2F756"/>
<dbReference type="KEGG" id="rain:Rai3103_03145"/>
<organism evidence="3 4">
    <name type="scientific">Raineyella fluvialis</name>
    <dbReference type="NCBI Taxonomy" id="2662261"/>
    <lineage>
        <taxon>Bacteria</taxon>
        <taxon>Bacillati</taxon>
        <taxon>Actinomycetota</taxon>
        <taxon>Actinomycetes</taxon>
        <taxon>Propionibacteriales</taxon>
        <taxon>Propionibacteriaceae</taxon>
        <taxon>Raineyella</taxon>
    </lineage>
</organism>
<proteinExistence type="predicted"/>
<feature type="compositionally biased region" description="Acidic residues" evidence="1">
    <location>
        <begin position="15"/>
        <end position="39"/>
    </location>
</feature>
<dbReference type="Proteomes" id="UP000386847">
    <property type="component" value="Chromosome"/>
</dbReference>
<protein>
    <submittedName>
        <fullName evidence="3">DUF4244 domain-containing protein</fullName>
    </submittedName>
</protein>